<proteinExistence type="predicted"/>
<sequence length="415" mass="42445">MTVPETAGTAGAAGLAGTAEQYAFAEGAERIEGADVTAEAVELKPGAAYRSSLPGSGEVFYRLELDSTSNAYVSATAVPAPGATVSALDGIRVSVENADGRSCSLDIASFGAPGSPHPITAWAAREISPSRAVCREAGTYYVSVERAGRGGQGASADAWEVELAVVSEPGLREAGATSGPKEWNSASPQHLAGEAVRRPGGAGFSRAVSLGQGVWRDDIRPGQTLFYKVPVDWGQQLSVTAELGSSDSTGRGYAPHALDLALHNPARGLVEDMGVFYNGRQKSDSLAPLPPVDYANRYTAVGRVSAMRFAGSYYLVAHLAEKVADSFGDAPVALTLRVRVSGAGEAGPEYAGESVPQDVFQVTEGGRAVAAEGASAGDDTAMKAVAVGGIGTGSVLLAGLGVWTVAARRKGRVSS</sequence>
<name>A0ABW0UK68_9ACTN</name>
<keyword evidence="3" id="KW-1185">Reference proteome</keyword>
<keyword evidence="1" id="KW-0472">Membrane</keyword>
<comment type="caution">
    <text evidence="2">The sequence shown here is derived from an EMBL/GenBank/DDBJ whole genome shotgun (WGS) entry which is preliminary data.</text>
</comment>
<accession>A0ABW0UK68</accession>
<dbReference type="Proteomes" id="UP001596154">
    <property type="component" value="Unassembled WGS sequence"/>
</dbReference>
<evidence type="ECO:0000313" key="2">
    <source>
        <dbReference type="EMBL" id="MFC5633966.1"/>
    </source>
</evidence>
<organism evidence="2 3">
    <name type="scientific">Streptomyces bullii</name>
    <dbReference type="NCBI Taxonomy" id="349910"/>
    <lineage>
        <taxon>Bacteria</taxon>
        <taxon>Bacillati</taxon>
        <taxon>Actinomycetota</taxon>
        <taxon>Actinomycetes</taxon>
        <taxon>Kitasatosporales</taxon>
        <taxon>Streptomycetaceae</taxon>
        <taxon>Streptomyces</taxon>
    </lineage>
</organism>
<evidence type="ECO:0000256" key="1">
    <source>
        <dbReference type="SAM" id="Phobius"/>
    </source>
</evidence>
<gene>
    <name evidence="2" type="ORF">ACFPZJ_09250</name>
</gene>
<reference evidence="3" key="1">
    <citation type="journal article" date="2019" name="Int. J. Syst. Evol. Microbiol.">
        <title>The Global Catalogue of Microorganisms (GCM) 10K type strain sequencing project: providing services to taxonomists for standard genome sequencing and annotation.</title>
        <authorList>
            <consortium name="The Broad Institute Genomics Platform"/>
            <consortium name="The Broad Institute Genome Sequencing Center for Infectious Disease"/>
            <person name="Wu L."/>
            <person name="Ma J."/>
        </authorList>
    </citation>
    <scope>NUCLEOTIDE SEQUENCE [LARGE SCALE GENOMIC DNA]</scope>
    <source>
        <strain evidence="3">CGMCC 4.7248</strain>
    </source>
</reference>
<feature type="transmembrane region" description="Helical" evidence="1">
    <location>
        <begin position="384"/>
        <end position="406"/>
    </location>
</feature>
<evidence type="ECO:0000313" key="3">
    <source>
        <dbReference type="Proteomes" id="UP001596154"/>
    </source>
</evidence>
<dbReference type="EMBL" id="JBHSNY010000003">
    <property type="protein sequence ID" value="MFC5633966.1"/>
    <property type="molecule type" value="Genomic_DNA"/>
</dbReference>
<keyword evidence="1" id="KW-1133">Transmembrane helix</keyword>
<keyword evidence="1" id="KW-0812">Transmembrane</keyword>
<dbReference type="RefSeq" id="WP_381019438.1">
    <property type="nucleotide sequence ID" value="NZ_JBHSNY010000003.1"/>
</dbReference>
<protein>
    <submittedName>
        <fullName evidence="2">Uncharacterized protein</fullName>
    </submittedName>
</protein>